<organism evidence="1 2">
    <name type="scientific">Maribacter cobaltidurans</name>
    <dbReference type="NCBI Taxonomy" id="1178778"/>
    <lineage>
        <taxon>Bacteria</taxon>
        <taxon>Pseudomonadati</taxon>
        <taxon>Bacteroidota</taxon>
        <taxon>Flavobacteriia</taxon>
        <taxon>Flavobacteriales</taxon>
        <taxon>Flavobacteriaceae</taxon>
        <taxon>Maribacter</taxon>
    </lineage>
</organism>
<dbReference type="KEGG" id="marb:CJ263_15655"/>
<proteinExistence type="predicted"/>
<dbReference type="OrthoDB" id="9784036at2"/>
<dbReference type="Proteomes" id="UP000215244">
    <property type="component" value="Chromosome"/>
</dbReference>
<keyword evidence="2" id="KW-1185">Reference proteome</keyword>
<dbReference type="RefSeq" id="WP_094998135.1">
    <property type="nucleotide sequence ID" value="NZ_BMJL01000015.1"/>
</dbReference>
<dbReference type="EMBL" id="CP022957">
    <property type="protein sequence ID" value="ASV31533.1"/>
    <property type="molecule type" value="Genomic_DNA"/>
</dbReference>
<name>A0A223V804_9FLAO</name>
<sequence>MDTISLVFGKKLALKSEILNEEIETWLRFPTDFEKHKGSLSILVLLDGDEYFKIASDVIELYECTIF</sequence>
<reference evidence="1 2" key="1">
    <citation type="submission" date="2017-08" db="EMBL/GenBank/DDBJ databases">
        <title>The complete genome sequence of Maribacter sp. B1, isolated from deep-sea sediment.</title>
        <authorList>
            <person name="Wu Y.-H."/>
            <person name="Cheng H."/>
            <person name="Xu X.-W."/>
        </authorList>
    </citation>
    <scope>NUCLEOTIDE SEQUENCE [LARGE SCALE GENOMIC DNA]</scope>
    <source>
        <strain evidence="1 2">B1</strain>
    </source>
</reference>
<gene>
    <name evidence="1" type="ORF">CJ263_15655</name>
</gene>
<protein>
    <submittedName>
        <fullName evidence="1">Uncharacterized protein</fullName>
    </submittedName>
</protein>
<dbReference type="AlphaFoldDB" id="A0A223V804"/>
<accession>A0A223V804</accession>
<evidence type="ECO:0000313" key="1">
    <source>
        <dbReference type="EMBL" id="ASV31533.1"/>
    </source>
</evidence>
<evidence type="ECO:0000313" key="2">
    <source>
        <dbReference type="Proteomes" id="UP000215244"/>
    </source>
</evidence>